<organism evidence="1">
    <name type="scientific">Spodoptera frugiperda</name>
    <name type="common">Fall armyworm</name>
    <dbReference type="NCBI Taxonomy" id="7108"/>
    <lineage>
        <taxon>Eukaryota</taxon>
        <taxon>Metazoa</taxon>
        <taxon>Ecdysozoa</taxon>
        <taxon>Arthropoda</taxon>
        <taxon>Hexapoda</taxon>
        <taxon>Insecta</taxon>
        <taxon>Pterygota</taxon>
        <taxon>Neoptera</taxon>
        <taxon>Endopterygota</taxon>
        <taxon>Lepidoptera</taxon>
        <taxon>Glossata</taxon>
        <taxon>Ditrysia</taxon>
        <taxon>Noctuoidea</taxon>
        <taxon>Noctuidae</taxon>
        <taxon>Amphipyrinae</taxon>
        <taxon>Spodoptera</taxon>
    </lineage>
</organism>
<name>A0A2H1WUZ3_SPOFR</name>
<evidence type="ECO:0000313" key="1">
    <source>
        <dbReference type="EMBL" id="SOQ56881.1"/>
    </source>
</evidence>
<proteinExistence type="predicted"/>
<dbReference type="AlphaFoldDB" id="A0A2H1WUZ3"/>
<protein>
    <submittedName>
        <fullName evidence="1">SFRICE_023606</fullName>
    </submittedName>
</protein>
<sequence length="225" mass="25480">MTKNHPVCTPAFRAGASVSPLGNPQLRRKEVKFLISGSKSRIKNGMSHNYYYKGYLTDVYYGKPPFSPFLGENHPMTSPALGEMRGSVRLLLTKNHPVLTPTFRAGSPVDLLVQNSLVDTSRIRIGVANSKKKNITKGLFSYGKGLSINHHTCSMWVGDFQLIIRNYKLTFPHDVFFHRLSVLAKEQTVHLMVSDQRRSWTPATPEKTQVRCRPFKKGYALFLRV</sequence>
<dbReference type="EMBL" id="ODYU01011256">
    <property type="protein sequence ID" value="SOQ56881.1"/>
    <property type="molecule type" value="Genomic_DNA"/>
</dbReference>
<reference evidence="1" key="1">
    <citation type="submission" date="2016-07" db="EMBL/GenBank/DDBJ databases">
        <authorList>
            <person name="Bretaudeau A."/>
        </authorList>
    </citation>
    <scope>NUCLEOTIDE SEQUENCE</scope>
    <source>
        <strain evidence="1">Rice</strain>
        <tissue evidence="1">Whole body</tissue>
    </source>
</reference>
<gene>
    <name evidence="1" type="ORF">SFRICE_023606</name>
</gene>
<accession>A0A2H1WUZ3</accession>